<keyword evidence="2" id="KW-1185">Reference proteome</keyword>
<evidence type="ECO:0000313" key="1">
    <source>
        <dbReference type="EMBL" id="MFG6455886.1"/>
    </source>
</evidence>
<dbReference type="EMBL" id="JBIGIA010000002">
    <property type="protein sequence ID" value="MFG6455886.1"/>
    <property type="molecule type" value="Genomic_DNA"/>
</dbReference>
<name>A0ABW7G1Q8_9BURK</name>
<protein>
    <submittedName>
        <fullName evidence="1">YfjI family protein</fullName>
    </submittedName>
</protein>
<dbReference type="Pfam" id="PF13148">
    <property type="entry name" value="DUF3987"/>
    <property type="match status" value="1"/>
</dbReference>
<dbReference type="InterPro" id="IPR025048">
    <property type="entry name" value="DUF3987"/>
</dbReference>
<evidence type="ECO:0000313" key="2">
    <source>
        <dbReference type="Proteomes" id="UP001606305"/>
    </source>
</evidence>
<organism evidence="1 2">
    <name type="scientific">Pelomonas nitida</name>
    <dbReference type="NCBI Taxonomy" id="3299027"/>
    <lineage>
        <taxon>Bacteria</taxon>
        <taxon>Pseudomonadati</taxon>
        <taxon>Pseudomonadota</taxon>
        <taxon>Betaproteobacteria</taxon>
        <taxon>Burkholderiales</taxon>
        <taxon>Sphaerotilaceae</taxon>
        <taxon>Roseateles</taxon>
    </lineage>
</organism>
<reference evidence="1 2" key="1">
    <citation type="submission" date="2024-09" db="EMBL/GenBank/DDBJ databases">
        <title>Novel species of the genus Pelomonas and Roseateles isolated from streams.</title>
        <authorList>
            <person name="Lu H."/>
        </authorList>
    </citation>
    <scope>NUCLEOTIDE SEQUENCE [LARGE SCALE GENOMIC DNA]</scope>
    <source>
        <strain evidence="1 2">BYS96W</strain>
    </source>
</reference>
<sequence length="469" mass="52568">MMYFNNPGNYPVYCFPAGIRQAILAMHAQTKAPLEIVGASVLAVLATATQHIARVQRPSGQIAPLSLALLTLAASGDRKTSSDDVAFVAIRAFEKAQADQRRSALERHEAELMAWKAQRDGVALQIKQYTAKGEPTEPLVSQLKELQSKKPTHPQVVKLVYADTTPEALSVGLHKNSASAALLSNEASRLLFGPAMSNLSMLSELWSGSSVPIDRVSAESFVLEALLTSSLMLQPSEFNRFQKTRGEHMRGSGYLARCLVSRPLSIQGFREIFPGEIIAVDDTERFHDRITELLRTNNTRPTGNVIGFNQHAACSWTAFFNETESQQKQGWFYADIADFASKIADNAARIAAIFSIYEGITDFIDQTSIHQAVEISKWYLAQFKMIFGTQFKLPEEQQDAMMLEQWVNRVPRAMDGFIYIDRSKIMQFGPNPLRNREKLNRALGWLEFHGRATQWRHGRKTVVKFTPWA</sequence>
<accession>A0ABW7G1Q8</accession>
<dbReference type="Proteomes" id="UP001606305">
    <property type="component" value="Unassembled WGS sequence"/>
</dbReference>
<gene>
    <name evidence="1" type="ORF">ACG00X_03495</name>
</gene>
<dbReference type="RefSeq" id="WP_394486563.1">
    <property type="nucleotide sequence ID" value="NZ_JBIGIA010000002.1"/>
</dbReference>
<proteinExistence type="predicted"/>
<comment type="caution">
    <text evidence="1">The sequence shown here is derived from an EMBL/GenBank/DDBJ whole genome shotgun (WGS) entry which is preliminary data.</text>
</comment>